<sequence length="79" mass="9207">MIAGILLINLLIAIFSNVFEKIEENSIELWKFNIFSIVLEYSNRPVLPVPFSSITAIIKFILYCLRVKVIRSKIQQCKY</sequence>
<dbReference type="GO" id="GO:0005886">
    <property type="term" value="C:plasma membrane"/>
    <property type="evidence" value="ECO:0007669"/>
    <property type="project" value="TreeGrafter"/>
</dbReference>
<dbReference type="GO" id="GO:0030001">
    <property type="term" value="P:metal ion transport"/>
    <property type="evidence" value="ECO:0007669"/>
    <property type="project" value="TreeGrafter"/>
</dbReference>
<accession>A0A183M6U1</accession>
<dbReference type="EMBL" id="UZAI01006831">
    <property type="protein sequence ID" value="VDO96954.1"/>
    <property type="molecule type" value="Genomic_DNA"/>
</dbReference>
<evidence type="ECO:0000313" key="1">
    <source>
        <dbReference type="EMBL" id="VDO96954.1"/>
    </source>
</evidence>
<organism evidence="1 2">
    <name type="scientific">Schistosoma margrebowiei</name>
    <dbReference type="NCBI Taxonomy" id="48269"/>
    <lineage>
        <taxon>Eukaryota</taxon>
        <taxon>Metazoa</taxon>
        <taxon>Spiralia</taxon>
        <taxon>Lophotrochozoa</taxon>
        <taxon>Platyhelminthes</taxon>
        <taxon>Trematoda</taxon>
        <taxon>Digenea</taxon>
        <taxon>Strigeidida</taxon>
        <taxon>Schistosomatoidea</taxon>
        <taxon>Schistosomatidae</taxon>
        <taxon>Schistosoma</taxon>
    </lineage>
</organism>
<reference evidence="1 2" key="1">
    <citation type="submission" date="2018-11" db="EMBL/GenBank/DDBJ databases">
        <authorList>
            <consortium name="Pathogen Informatics"/>
        </authorList>
    </citation>
    <scope>NUCLEOTIDE SEQUENCE [LARGE SCALE GENOMIC DNA]</scope>
    <source>
        <strain evidence="1 2">Zambia</strain>
    </source>
</reference>
<dbReference type="AlphaFoldDB" id="A0A183M6U1"/>
<evidence type="ECO:0000313" key="2">
    <source>
        <dbReference type="Proteomes" id="UP000277204"/>
    </source>
</evidence>
<dbReference type="InterPro" id="IPR050927">
    <property type="entry name" value="TRPM"/>
</dbReference>
<protein>
    <submittedName>
        <fullName evidence="1">Uncharacterized protein</fullName>
    </submittedName>
</protein>
<dbReference type="Proteomes" id="UP000277204">
    <property type="component" value="Unassembled WGS sequence"/>
</dbReference>
<dbReference type="GO" id="GO:0005261">
    <property type="term" value="F:monoatomic cation channel activity"/>
    <property type="evidence" value="ECO:0007669"/>
    <property type="project" value="TreeGrafter"/>
</dbReference>
<dbReference type="STRING" id="48269.A0A183M6U1"/>
<dbReference type="PANTHER" id="PTHR13800">
    <property type="entry name" value="TRANSIENT RECEPTOR POTENTIAL CATION CHANNEL, SUBFAMILY M, MEMBER 6"/>
    <property type="match status" value="1"/>
</dbReference>
<gene>
    <name evidence="1" type="ORF">SMRZ_LOCUS11766</name>
</gene>
<dbReference type="PANTHER" id="PTHR13800:SF1">
    <property type="entry name" value="TRANSIENT RECEPTOR POTENTIAL CATION CHANNEL TRPM"/>
    <property type="match status" value="1"/>
</dbReference>
<keyword evidence="2" id="KW-1185">Reference proteome</keyword>
<name>A0A183M6U1_9TREM</name>
<proteinExistence type="predicted"/>